<gene>
    <name evidence="4" type="ORF">C41B8_00570</name>
</gene>
<dbReference type="eggNOG" id="COG0351">
    <property type="taxonomic scope" value="Bacteria"/>
</dbReference>
<dbReference type="GO" id="GO:0008902">
    <property type="term" value="F:hydroxymethylpyrimidine kinase activity"/>
    <property type="evidence" value="ECO:0007669"/>
    <property type="project" value="UniProtKB-EC"/>
</dbReference>
<dbReference type="CDD" id="cd01169">
    <property type="entry name" value="HMPP_kinase"/>
    <property type="match status" value="1"/>
</dbReference>
<dbReference type="GO" id="GO:0005829">
    <property type="term" value="C:cytosol"/>
    <property type="evidence" value="ECO:0007669"/>
    <property type="project" value="TreeGrafter"/>
</dbReference>
<comment type="pathway">
    <text evidence="1">Cofactor biosynthesis; thiamine diphosphate biosynthesis.</text>
</comment>
<keyword evidence="4" id="KW-0418">Kinase</keyword>
<evidence type="ECO:0000256" key="2">
    <source>
        <dbReference type="ARBA" id="ARBA00012135"/>
    </source>
</evidence>
<dbReference type="GO" id="GO:0008972">
    <property type="term" value="F:phosphomethylpyrimidine kinase activity"/>
    <property type="evidence" value="ECO:0007669"/>
    <property type="project" value="InterPro"/>
</dbReference>
<evidence type="ECO:0000256" key="1">
    <source>
        <dbReference type="ARBA" id="ARBA00004948"/>
    </source>
</evidence>
<dbReference type="STRING" id="1304275.C41B8_00570"/>
<dbReference type="GO" id="GO:0009228">
    <property type="term" value="P:thiamine biosynthetic process"/>
    <property type="evidence" value="ECO:0007669"/>
    <property type="project" value="InterPro"/>
</dbReference>
<dbReference type="UniPathway" id="UPA00060">
    <property type="reaction ID" value="UER00138"/>
</dbReference>
<dbReference type="PANTHER" id="PTHR20858:SF17">
    <property type="entry name" value="HYDROXYMETHYLPYRIMIDINE_PHOSPHOMETHYLPYRIMIDINE KINASE THI20-RELATED"/>
    <property type="match status" value="1"/>
</dbReference>
<dbReference type="InterPro" id="IPR004399">
    <property type="entry name" value="HMP/HMP-P_kinase_dom"/>
</dbReference>
<keyword evidence="5" id="KW-1185">Reference proteome</keyword>
<dbReference type="EC" id="2.7.1.49" evidence="2"/>
<dbReference type="Proteomes" id="UP000028302">
    <property type="component" value="Unassembled WGS sequence"/>
</dbReference>
<accession>A0A084IR63</accession>
<dbReference type="PANTHER" id="PTHR20858">
    <property type="entry name" value="PHOSPHOMETHYLPYRIMIDINE KINASE"/>
    <property type="match status" value="1"/>
</dbReference>
<protein>
    <recommendedName>
        <fullName evidence="2">hydroxymethylpyrimidine kinase</fullName>
        <ecNumber evidence="2">2.7.1.49</ecNumber>
    </recommendedName>
</protein>
<name>A0A084IR63_SALHC</name>
<proteinExistence type="predicted"/>
<dbReference type="InterPro" id="IPR013749">
    <property type="entry name" value="PM/HMP-P_kinase-1"/>
</dbReference>
<reference evidence="4 5" key="1">
    <citation type="submission" date="2013-03" db="EMBL/GenBank/DDBJ databases">
        <title>Salinisphaera hydrothermalis C41B8 Genome Sequencing.</title>
        <authorList>
            <person name="Li C."/>
            <person name="Lai Q."/>
            <person name="Shao Z."/>
        </authorList>
    </citation>
    <scope>NUCLEOTIDE SEQUENCE [LARGE SCALE GENOMIC DNA]</scope>
    <source>
        <strain evidence="4 5">C41B8</strain>
    </source>
</reference>
<sequence>MTRPNVLVLSGHDPSGGAGLQADIEAVAAQGAHAASVVTALTHQDTRNVYGVQPTATDFFAACVDTLVDDMPFAAIKTGVLANVDQVRFVAALAQRLPDVPLVVDPVLVAAGGGELAGDPVGRAMCDALFAQATVITPNADEARRLCSGEPDVDRCGAMLVEAGCHALITGGDENEGDVINRLYAPDGTIERYSWPRLSGRFHGSGCTLAASLAARLALGESLIDAVAAAQRYTWQTLADGFAAGSGQSIPARWRGGAA</sequence>
<dbReference type="RefSeq" id="WP_198024982.1">
    <property type="nucleotide sequence ID" value="NZ_APNK01000001.1"/>
</dbReference>
<organism evidence="4 5">
    <name type="scientific">Salinisphaera hydrothermalis (strain C41B8)</name>
    <dbReference type="NCBI Taxonomy" id="1304275"/>
    <lineage>
        <taxon>Bacteria</taxon>
        <taxon>Pseudomonadati</taxon>
        <taxon>Pseudomonadota</taxon>
        <taxon>Gammaproteobacteria</taxon>
        <taxon>Salinisphaerales</taxon>
        <taxon>Salinisphaeraceae</taxon>
        <taxon>Salinisphaera</taxon>
    </lineage>
</organism>
<feature type="domain" description="Pyridoxamine kinase/Phosphomethylpyrimidine kinase" evidence="3">
    <location>
        <begin position="13"/>
        <end position="248"/>
    </location>
</feature>
<evidence type="ECO:0000313" key="5">
    <source>
        <dbReference type="Proteomes" id="UP000028302"/>
    </source>
</evidence>
<dbReference type="InterPro" id="IPR029056">
    <property type="entry name" value="Ribokinase-like"/>
</dbReference>
<dbReference type="Pfam" id="PF08543">
    <property type="entry name" value="Phos_pyr_kin"/>
    <property type="match status" value="1"/>
</dbReference>
<dbReference type="EMBL" id="APNK01000001">
    <property type="protein sequence ID" value="KEZ79197.1"/>
    <property type="molecule type" value="Genomic_DNA"/>
</dbReference>
<keyword evidence="4" id="KW-0808">Transferase</keyword>
<dbReference type="Gene3D" id="3.40.1190.20">
    <property type="match status" value="1"/>
</dbReference>
<comment type="caution">
    <text evidence="4">The sequence shown here is derived from an EMBL/GenBank/DDBJ whole genome shotgun (WGS) entry which is preliminary data.</text>
</comment>
<dbReference type="PATRIC" id="fig|1304275.5.peg.111"/>
<dbReference type="GO" id="GO:0009229">
    <property type="term" value="P:thiamine diphosphate biosynthetic process"/>
    <property type="evidence" value="ECO:0007669"/>
    <property type="project" value="UniProtKB-UniPathway"/>
</dbReference>
<dbReference type="AlphaFoldDB" id="A0A084IR63"/>
<dbReference type="SUPFAM" id="SSF53613">
    <property type="entry name" value="Ribokinase-like"/>
    <property type="match status" value="1"/>
</dbReference>
<evidence type="ECO:0000259" key="3">
    <source>
        <dbReference type="Pfam" id="PF08543"/>
    </source>
</evidence>
<evidence type="ECO:0000313" key="4">
    <source>
        <dbReference type="EMBL" id="KEZ79197.1"/>
    </source>
</evidence>